<comment type="subcellular location">
    <subcellularLocation>
        <location evidence="3">Secreted</location>
    </subcellularLocation>
    <subcellularLocation>
        <location evidence="3">Bacterial flagellum</location>
    </subcellularLocation>
</comment>
<dbReference type="InterPro" id="IPR001492">
    <property type="entry name" value="Flagellin"/>
</dbReference>
<evidence type="ECO:0000256" key="1">
    <source>
        <dbReference type="ARBA" id="ARBA00005709"/>
    </source>
</evidence>
<dbReference type="InterPro" id="IPR046358">
    <property type="entry name" value="Flagellin_C"/>
</dbReference>
<dbReference type="PRINTS" id="PR00207">
    <property type="entry name" value="FLAGELLIN"/>
</dbReference>
<evidence type="ECO:0000259" key="4">
    <source>
        <dbReference type="Pfam" id="PF00669"/>
    </source>
</evidence>
<dbReference type="AlphaFoldDB" id="A0A8J6NP21"/>
<reference evidence="6 7" key="1">
    <citation type="submission" date="2020-08" db="EMBL/GenBank/DDBJ databases">
        <title>Bridging the membrane lipid divide: bacteria of the FCB group superphylum have the potential to synthesize archaeal ether lipids.</title>
        <authorList>
            <person name="Villanueva L."/>
            <person name="Von Meijenfeldt F.A.B."/>
            <person name="Westbye A.B."/>
            <person name="Yadav S."/>
            <person name="Hopmans E.C."/>
            <person name="Dutilh B.E."/>
            <person name="Sinninghe Damste J.S."/>
        </authorList>
    </citation>
    <scope>NUCLEOTIDE SEQUENCE [LARGE SCALE GENOMIC DNA]</scope>
    <source>
        <strain evidence="6">NIOZ-UU30</strain>
    </source>
</reference>
<organism evidence="6 7">
    <name type="scientific">Candidatus Desulfatibia profunda</name>
    <dbReference type="NCBI Taxonomy" id="2841695"/>
    <lineage>
        <taxon>Bacteria</taxon>
        <taxon>Pseudomonadati</taxon>
        <taxon>Thermodesulfobacteriota</taxon>
        <taxon>Desulfobacteria</taxon>
        <taxon>Desulfobacterales</taxon>
        <taxon>Desulfobacterales incertae sedis</taxon>
        <taxon>Candidatus Desulfatibia</taxon>
    </lineage>
</organism>
<gene>
    <name evidence="6" type="ORF">H8E23_02170</name>
</gene>
<feature type="domain" description="Flagellin N-terminal" evidence="4">
    <location>
        <begin position="5"/>
        <end position="141"/>
    </location>
</feature>
<evidence type="ECO:0000259" key="5">
    <source>
        <dbReference type="Pfam" id="PF00700"/>
    </source>
</evidence>
<proteinExistence type="inferred from homology"/>
<comment type="caution">
    <text evidence="6">The sequence shown here is derived from an EMBL/GenBank/DDBJ whole genome shotgun (WGS) entry which is preliminary data.</text>
</comment>
<name>A0A8J6NP21_9BACT</name>
<dbReference type="GO" id="GO:0009288">
    <property type="term" value="C:bacterial-type flagellum"/>
    <property type="evidence" value="ECO:0007669"/>
    <property type="project" value="UniProtKB-SubCell"/>
</dbReference>
<protein>
    <recommendedName>
        <fullName evidence="3">Flagellin</fullName>
    </recommendedName>
</protein>
<evidence type="ECO:0000256" key="3">
    <source>
        <dbReference type="RuleBase" id="RU362073"/>
    </source>
</evidence>
<comment type="similarity">
    <text evidence="1 3">Belongs to the bacterial flagellin family.</text>
</comment>
<dbReference type="Pfam" id="PF00669">
    <property type="entry name" value="Flagellin_N"/>
    <property type="match status" value="1"/>
</dbReference>
<dbReference type="Gene3D" id="1.20.1330.10">
    <property type="entry name" value="f41 fragment of flagellin, N-terminal domain"/>
    <property type="match status" value="2"/>
</dbReference>
<dbReference type="Gene3D" id="6.10.10.10">
    <property type="entry name" value="Flagellar export chaperone, C-terminal domain"/>
    <property type="match status" value="1"/>
</dbReference>
<feature type="domain" description="Flagellin C-terminal" evidence="5">
    <location>
        <begin position="399"/>
        <end position="483"/>
    </location>
</feature>
<comment type="function">
    <text evidence="3">Flagellin is the subunit protein which polymerizes to form the filaments of bacterial flagella.</text>
</comment>
<dbReference type="Pfam" id="PF00700">
    <property type="entry name" value="Flagellin_C"/>
    <property type="match status" value="1"/>
</dbReference>
<evidence type="ECO:0000256" key="2">
    <source>
        <dbReference type="ARBA" id="ARBA00023143"/>
    </source>
</evidence>
<dbReference type="InterPro" id="IPR001029">
    <property type="entry name" value="Flagellin_N"/>
</dbReference>
<keyword evidence="2 3" id="KW-0975">Bacterial flagellum</keyword>
<dbReference type="GO" id="GO:0005198">
    <property type="term" value="F:structural molecule activity"/>
    <property type="evidence" value="ECO:0007669"/>
    <property type="project" value="UniProtKB-UniRule"/>
</dbReference>
<evidence type="ECO:0000313" key="7">
    <source>
        <dbReference type="Proteomes" id="UP000603434"/>
    </source>
</evidence>
<dbReference type="SUPFAM" id="SSF64518">
    <property type="entry name" value="Phase 1 flagellin"/>
    <property type="match status" value="1"/>
</dbReference>
<dbReference type="EMBL" id="JACNJH010000073">
    <property type="protein sequence ID" value="MBC8360191.1"/>
    <property type="molecule type" value="Genomic_DNA"/>
</dbReference>
<dbReference type="PANTHER" id="PTHR42792:SF2">
    <property type="entry name" value="FLAGELLIN"/>
    <property type="match status" value="1"/>
</dbReference>
<dbReference type="GO" id="GO:0005576">
    <property type="term" value="C:extracellular region"/>
    <property type="evidence" value="ECO:0007669"/>
    <property type="project" value="UniProtKB-SubCell"/>
</dbReference>
<dbReference type="InterPro" id="IPR042187">
    <property type="entry name" value="Flagellin_C_sub2"/>
</dbReference>
<sequence length="484" mass="49334">MGLRIQNNIAAMNAHRQLSIADSAMGKSLERLSSGYRINKAADDAAGLAISQGFRADIASFKVASRNTSEAAALLQVAEGGMDQIGNMLTRLKELATQAASSNVGTADRAKINAEGNALVSEIDRIANSTKYGTTALLDGTFGASKTAGTYGYSAAVVDGAGVYGALTHVYSAQGTGQTAAIFSANFVTALGSTSYSGTWTFSSTIGGVLLLGNGTTTETITVATWSAATGSQTLSFANLGITITTTSNTADQAFTVTWGGDTAFVMKETGLTSLNVTNATSGTYTFSAAADGSLTLGNGTITETVSNITPGTATTVNFSTLGVSFALGTTYTENDLDSTANFVVTSSGGSGSTFQIGAQNDSNNQIALAIGGVTTSTLNSGLLVDKLDTQAEAQSMLTTIDSAISSLSSARGTIGASMNRLSYAAANLSTTIENVQAAESMIRDVDMAAEMTNFTKNQILLQAGTAMLAQANMAPQQILALFG</sequence>
<evidence type="ECO:0000313" key="6">
    <source>
        <dbReference type="EMBL" id="MBC8360191.1"/>
    </source>
</evidence>
<keyword evidence="3" id="KW-0964">Secreted</keyword>
<dbReference type="Gene3D" id="2.60.40.4390">
    <property type="match status" value="1"/>
</dbReference>
<dbReference type="Proteomes" id="UP000603434">
    <property type="component" value="Unassembled WGS sequence"/>
</dbReference>
<dbReference type="PANTHER" id="PTHR42792">
    <property type="entry name" value="FLAGELLIN"/>
    <property type="match status" value="1"/>
</dbReference>
<accession>A0A8J6NP21</accession>